<comment type="similarity">
    <text evidence="4 16">Belongs to the CDP-alcohol phosphatidyltransferase class-I family.</text>
</comment>
<keyword evidence="8 16" id="KW-0808">Transferase</keyword>
<evidence type="ECO:0000256" key="14">
    <source>
        <dbReference type="ARBA" id="ARBA00023264"/>
    </source>
</evidence>
<evidence type="ECO:0000256" key="9">
    <source>
        <dbReference type="ARBA" id="ARBA00022692"/>
    </source>
</evidence>
<dbReference type="InterPro" id="IPR048254">
    <property type="entry name" value="CDP_ALCOHOL_P_TRANSF_CS"/>
</dbReference>
<dbReference type="InterPro" id="IPR043130">
    <property type="entry name" value="CDP-OH_PTrfase_TM_dom"/>
</dbReference>
<reference evidence="19" key="1">
    <citation type="journal article" date="2015" name="MBio">
        <title>Genome-resolved metagenomic analysis reveals roles for candidate phyla and other microbial community members in biogeochemical transformations in oil reservoirs.</title>
        <authorList>
            <person name="Hu P."/>
            <person name="Tom L."/>
            <person name="Singh A."/>
            <person name="Thomas B.C."/>
            <person name="Baker B.J."/>
            <person name="Piceno Y.M."/>
            <person name="Andersen G.L."/>
            <person name="Banfield J.F."/>
        </authorList>
    </citation>
    <scope>NUCLEOTIDE SEQUENCE [LARGE SCALE GENOMIC DNA]</scope>
    <source>
        <strain evidence="19">56_747</strain>
    </source>
</reference>
<evidence type="ECO:0000256" key="10">
    <source>
        <dbReference type="ARBA" id="ARBA00022989"/>
    </source>
</evidence>
<protein>
    <recommendedName>
        <fullName evidence="6">CDP-diacylglycerol--serine O-phosphatidyltransferase</fullName>
        <ecNumber evidence="5">2.7.8.8</ecNumber>
    </recommendedName>
    <alternativeName>
        <fullName evidence="15">Phosphatidylserine synthase</fullName>
    </alternativeName>
</protein>
<evidence type="ECO:0000256" key="15">
    <source>
        <dbReference type="ARBA" id="ARBA00032361"/>
    </source>
</evidence>
<keyword evidence="13" id="KW-0594">Phospholipid biosynthesis</keyword>
<dbReference type="NCBIfam" id="TIGR00473">
    <property type="entry name" value="pssA"/>
    <property type="match status" value="1"/>
</dbReference>
<dbReference type="Proteomes" id="UP000057043">
    <property type="component" value="Unassembled WGS sequence"/>
</dbReference>
<gene>
    <name evidence="18" type="ORF">XD72_2107</name>
    <name evidence="19" type="ORF">XE07_2178</name>
</gene>
<comment type="subcellular location">
    <subcellularLocation>
        <location evidence="3">Endomembrane system</location>
    </subcellularLocation>
    <subcellularLocation>
        <location evidence="2">Membrane</location>
        <topology evidence="2">Multi-pass membrane protein</topology>
    </subcellularLocation>
</comment>
<dbReference type="AlphaFoldDB" id="A0A101FS78"/>
<dbReference type="EC" id="2.7.8.8" evidence="5"/>
<keyword evidence="7" id="KW-0444">Lipid biosynthesis</keyword>
<comment type="caution">
    <text evidence="18">The sequence shown here is derived from an EMBL/GenBank/DDBJ whole genome shotgun (WGS) entry which is preliminary data.</text>
</comment>
<dbReference type="GO" id="GO:0012505">
    <property type="term" value="C:endomembrane system"/>
    <property type="evidence" value="ECO:0007669"/>
    <property type="project" value="UniProtKB-SubCell"/>
</dbReference>
<dbReference type="GO" id="GO:0016020">
    <property type="term" value="C:membrane"/>
    <property type="evidence" value="ECO:0007669"/>
    <property type="project" value="UniProtKB-SubCell"/>
</dbReference>
<evidence type="ECO:0000256" key="11">
    <source>
        <dbReference type="ARBA" id="ARBA00023098"/>
    </source>
</evidence>
<evidence type="ECO:0000256" key="12">
    <source>
        <dbReference type="ARBA" id="ARBA00023136"/>
    </source>
</evidence>
<reference evidence="20 21" key="2">
    <citation type="journal article" date="2015" name="MBio">
        <title>Genome-Resolved Metagenomic Analysis Reveals Roles for Candidate Phyla and Other Microbial Community Members in Biogeochemical Transformations in Oil Reservoirs.</title>
        <authorList>
            <person name="Hu P."/>
            <person name="Tom L."/>
            <person name="Singh A."/>
            <person name="Thomas B.C."/>
            <person name="Baker B.J."/>
            <person name="Piceno Y.M."/>
            <person name="Andersen G.L."/>
            <person name="Banfield J.F."/>
        </authorList>
    </citation>
    <scope>NUCLEOTIDE SEQUENCE [LARGE SCALE GENOMIC DNA]</scope>
    <source>
        <strain evidence="18">57_489</strain>
    </source>
</reference>
<keyword evidence="14" id="KW-1208">Phospholipid metabolism</keyword>
<dbReference type="Pfam" id="PF01066">
    <property type="entry name" value="CDP-OH_P_transf"/>
    <property type="match status" value="1"/>
</dbReference>
<sequence length="228" mass="23680">MTGIFRLIRVPDLASILNATLGFGSILASSEGRYALSAALILLAMAADGLDGFLARRLGDGPLGTQIDSLADVISFGAAPAYLAWAVFGSDFGSAFSILGAFYIACGILRLARFNVENKGGEFQGMPIPGAGAIVSVSVLLEGPLLTALLMGSISLLMITTIPYPKLRDPRLVLPVLALGAAAAAAWHGGEIELSAGVVFLALIGYLISPVVIEVCRRRGRLPPSRRG</sequence>
<dbReference type="PROSITE" id="PS00379">
    <property type="entry name" value="CDP_ALCOHOL_P_TRANSF"/>
    <property type="match status" value="1"/>
</dbReference>
<feature type="transmembrane region" description="Helical" evidence="17">
    <location>
        <begin position="196"/>
        <end position="216"/>
    </location>
</feature>
<evidence type="ECO:0000256" key="6">
    <source>
        <dbReference type="ARBA" id="ARBA00017171"/>
    </source>
</evidence>
<keyword evidence="9 17" id="KW-0812">Transmembrane</keyword>
<feature type="transmembrane region" description="Helical" evidence="17">
    <location>
        <begin position="94"/>
        <end position="111"/>
    </location>
</feature>
<evidence type="ECO:0000256" key="7">
    <source>
        <dbReference type="ARBA" id="ARBA00022516"/>
    </source>
</evidence>
<feature type="transmembrane region" description="Helical" evidence="17">
    <location>
        <begin position="172"/>
        <end position="190"/>
    </location>
</feature>
<keyword evidence="11" id="KW-0443">Lipid metabolism</keyword>
<dbReference type="Gene3D" id="1.20.120.1760">
    <property type="match status" value="1"/>
</dbReference>
<evidence type="ECO:0000256" key="2">
    <source>
        <dbReference type="ARBA" id="ARBA00004141"/>
    </source>
</evidence>
<evidence type="ECO:0000256" key="4">
    <source>
        <dbReference type="ARBA" id="ARBA00010441"/>
    </source>
</evidence>
<evidence type="ECO:0000256" key="8">
    <source>
        <dbReference type="ARBA" id="ARBA00022679"/>
    </source>
</evidence>
<proteinExistence type="inferred from homology"/>
<evidence type="ECO:0000256" key="5">
    <source>
        <dbReference type="ARBA" id="ARBA00013174"/>
    </source>
</evidence>
<dbReference type="PATRIC" id="fig|301375.6.peg.114"/>
<dbReference type="Proteomes" id="UP000053961">
    <property type="component" value="Unassembled WGS sequence"/>
</dbReference>
<dbReference type="GO" id="GO:0003882">
    <property type="term" value="F:CDP-diacylglycerol-serine O-phosphatidyltransferase activity"/>
    <property type="evidence" value="ECO:0007669"/>
    <property type="project" value="UniProtKB-EC"/>
</dbReference>
<evidence type="ECO:0000256" key="13">
    <source>
        <dbReference type="ARBA" id="ARBA00023209"/>
    </source>
</evidence>
<accession>A0A101FS78</accession>
<dbReference type="InterPro" id="IPR004533">
    <property type="entry name" value="CDP-diaglyc--ser_O-PTrfase"/>
</dbReference>
<evidence type="ECO:0000256" key="1">
    <source>
        <dbReference type="ARBA" id="ARBA00000287"/>
    </source>
</evidence>
<dbReference type="InterPro" id="IPR000462">
    <property type="entry name" value="CDP-OH_P_trans"/>
</dbReference>
<evidence type="ECO:0000256" key="3">
    <source>
        <dbReference type="ARBA" id="ARBA00004308"/>
    </source>
</evidence>
<evidence type="ECO:0000313" key="19">
    <source>
        <dbReference type="EMBL" id="KUK94355.1"/>
    </source>
</evidence>
<evidence type="ECO:0000256" key="16">
    <source>
        <dbReference type="RuleBase" id="RU003750"/>
    </source>
</evidence>
<evidence type="ECO:0000313" key="21">
    <source>
        <dbReference type="Proteomes" id="UP000057043"/>
    </source>
</evidence>
<dbReference type="EMBL" id="LGFT01000067">
    <property type="protein sequence ID" value="KUK43516.1"/>
    <property type="molecule type" value="Genomic_DNA"/>
</dbReference>
<evidence type="ECO:0000256" key="17">
    <source>
        <dbReference type="SAM" id="Phobius"/>
    </source>
</evidence>
<keyword evidence="10 17" id="KW-1133">Transmembrane helix</keyword>
<comment type="catalytic activity">
    <reaction evidence="1">
        <text>a CDP-1,2-diacyl-sn-glycerol + L-serine = a 1,2-diacyl-sn-glycero-3-phospho-L-serine + CMP + H(+)</text>
        <dbReference type="Rhea" id="RHEA:16913"/>
        <dbReference type="ChEBI" id="CHEBI:15378"/>
        <dbReference type="ChEBI" id="CHEBI:33384"/>
        <dbReference type="ChEBI" id="CHEBI:57262"/>
        <dbReference type="ChEBI" id="CHEBI:58332"/>
        <dbReference type="ChEBI" id="CHEBI:60377"/>
        <dbReference type="EC" id="2.7.8.8"/>
    </reaction>
</comment>
<organism evidence="18 21">
    <name type="scientific">Methanothrix harundinacea</name>
    <dbReference type="NCBI Taxonomy" id="301375"/>
    <lineage>
        <taxon>Archaea</taxon>
        <taxon>Methanobacteriati</taxon>
        <taxon>Methanobacteriota</taxon>
        <taxon>Stenosarchaea group</taxon>
        <taxon>Methanomicrobia</taxon>
        <taxon>Methanotrichales</taxon>
        <taxon>Methanotrichaceae</taxon>
        <taxon>Methanothrix</taxon>
    </lineage>
</organism>
<feature type="transmembrane region" description="Helical" evidence="17">
    <location>
        <begin position="123"/>
        <end position="141"/>
    </location>
</feature>
<keyword evidence="12 17" id="KW-0472">Membrane</keyword>
<evidence type="ECO:0000313" key="18">
    <source>
        <dbReference type="EMBL" id="KUK43516.1"/>
    </source>
</evidence>
<dbReference type="GO" id="GO:0008654">
    <property type="term" value="P:phospholipid biosynthetic process"/>
    <property type="evidence" value="ECO:0007669"/>
    <property type="project" value="UniProtKB-KW"/>
</dbReference>
<evidence type="ECO:0000313" key="20">
    <source>
        <dbReference type="Proteomes" id="UP000053961"/>
    </source>
</evidence>
<name>A0A101FS78_9EURY</name>
<dbReference type="EMBL" id="LGHB01000053">
    <property type="protein sequence ID" value="KUK94355.1"/>
    <property type="molecule type" value="Genomic_DNA"/>
</dbReference>